<dbReference type="PROSITE" id="PS51257">
    <property type="entry name" value="PROKAR_LIPOPROTEIN"/>
    <property type="match status" value="1"/>
</dbReference>
<dbReference type="InterPro" id="IPR011250">
    <property type="entry name" value="OMP/PagP_B-barrel"/>
</dbReference>
<proteinExistence type="predicted"/>
<evidence type="ECO:0000256" key="1">
    <source>
        <dbReference type="SAM" id="SignalP"/>
    </source>
</evidence>
<comment type="caution">
    <text evidence="3">The sequence shown here is derived from an EMBL/GenBank/DDBJ whole genome shotgun (WGS) entry which is preliminary data.</text>
</comment>
<feature type="chain" id="PRO_5016777570" description="Transferrin-binding protein B C-lobe/N-lobe beta-barrel domain-containing protein" evidence="1">
    <location>
        <begin position="24"/>
        <end position="249"/>
    </location>
</feature>
<keyword evidence="1" id="KW-0732">Signal</keyword>
<evidence type="ECO:0000313" key="3">
    <source>
        <dbReference type="EMBL" id="RDE08068.1"/>
    </source>
</evidence>
<dbReference type="Pfam" id="PF01298">
    <property type="entry name" value="TbpB_B_D"/>
    <property type="match status" value="1"/>
</dbReference>
<dbReference type="RefSeq" id="WP_114646687.1">
    <property type="nucleotide sequence ID" value="NZ_QQNH01000024.1"/>
</dbReference>
<evidence type="ECO:0000259" key="2">
    <source>
        <dbReference type="Pfam" id="PF01298"/>
    </source>
</evidence>
<accession>A0A369W0L8</accession>
<organism evidence="3 4">
    <name type="scientific">Pelagibacterium lacus</name>
    <dbReference type="NCBI Taxonomy" id="2282655"/>
    <lineage>
        <taxon>Bacteria</taxon>
        <taxon>Pseudomonadati</taxon>
        <taxon>Pseudomonadota</taxon>
        <taxon>Alphaproteobacteria</taxon>
        <taxon>Hyphomicrobiales</taxon>
        <taxon>Devosiaceae</taxon>
        <taxon>Pelagibacterium</taxon>
    </lineage>
</organism>
<keyword evidence="4" id="KW-1185">Reference proteome</keyword>
<dbReference type="Proteomes" id="UP000253759">
    <property type="component" value="Unassembled WGS sequence"/>
</dbReference>
<reference evidence="4" key="1">
    <citation type="submission" date="2018-07" db="EMBL/GenBank/DDBJ databases">
        <authorList>
            <person name="Liu B.-T."/>
            <person name="Du Z."/>
        </authorList>
    </citation>
    <scope>NUCLEOTIDE SEQUENCE [LARGE SCALE GENOMIC DNA]</scope>
    <source>
        <strain evidence="4">XYN52</strain>
    </source>
</reference>
<gene>
    <name evidence="3" type="ORF">DVH29_13340</name>
</gene>
<dbReference type="AlphaFoldDB" id="A0A369W0L8"/>
<sequence length="249" mass="24826">MRTHLLPLSAAMLAVTLAGCSSTSPTPPPPPEPSPLNYSAVRLQPGQSGAQYGSGTISGQPGGAGGVTVTLGDNTTYQFNSTSGPVGGHAGIDLYEYQASTTGAGLLVGDYARMALIADNAVHDQAVVVLNGTPTTPGSMPNQTATYDGLWSIASSNGDSDGGQFTAGVDFDRSTFVMDLYDGGTDLGGASGNLQGTGFTGNLQTTGRIVSNNALDGQFYGSGAAEMGGLFTGTSGSNATVGGLIGTKQ</sequence>
<evidence type="ECO:0000313" key="4">
    <source>
        <dbReference type="Proteomes" id="UP000253759"/>
    </source>
</evidence>
<dbReference type="InterPro" id="IPR001677">
    <property type="entry name" value="TbpB_B_D"/>
</dbReference>
<protein>
    <recommendedName>
        <fullName evidence="2">Transferrin-binding protein B C-lobe/N-lobe beta-barrel domain-containing protein</fullName>
    </recommendedName>
</protein>
<dbReference type="SUPFAM" id="SSF56925">
    <property type="entry name" value="OMPA-like"/>
    <property type="match status" value="1"/>
</dbReference>
<dbReference type="Gene3D" id="2.40.160.90">
    <property type="match status" value="1"/>
</dbReference>
<feature type="signal peptide" evidence="1">
    <location>
        <begin position="1"/>
        <end position="23"/>
    </location>
</feature>
<name>A0A369W0L8_9HYPH</name>
<feature type="domain" description="Transferrin-binding protein B C-lobe/N-lobe beta-barrel" evidence="2">
    <location>
        <begin position="140"/>
        <end position="247"/>
    </location>
</feature>
<dbReference type="OrthoDB" id="7529687at2"/>
<dbReference type="EMBL" id="QQNH01000024">
    <property type="protein sequence ID" value="RDE08068.1"/>
    <property type="molecule type" value="Genomic_DNA"/>
</dbReference>